<dbReference type="Pfam" id="PF12796">
    <property type="entry name" value="Ank_2"/>
    <property type="match status" value="3"/>
</dbReference>
<sequence>MGSAQTRIGTSFTHHDFDETGCSRKHIRRLFTNKDFIYTWLSIFDPEDPSKAALSPPRSATPLLSYAVATGIPDYVSESFSDGANVNEPNQYGRRPLHTAVKYGLVQILEELLDHGAIPTAKDVNGAIPLVEAAGSYNYELFPLLYKRTTEGELTRADTRETTVLHTIAMRGTSAAAEHMIRGRSGSLLLKRKEKHRKQMALIDMKDEDGCTLLHRAVAVGNIWTARVFLQHGADIDSVDNTGNTSLHFAIKIHQDASRDLLLDHGAIPTIKNKDKKTPLELSWASKSLGWAKYSEDVERSGKVSIGAQAACHVLRKKSGCDGPEFIFRKTYAISQKSLEGYSVYRALLRENRTLQRFQHPYIVAYLGYEELVTEQATEARLYLEYCEGGDLQKSYVKLTLPSSDALDEEEEEEDYELAQRFLELNKVENLKEAEMWDLIYQLFAALAYLHYGLSISEEGACRFEHNWDPVVHRDIKPHNVVLTTDSKGRRIAKLCDLGIARPFVNVNQSRASDRGSQDYSPPETFDPKIEEKDRKWTSKGDVYSLGKTLGRLNMDFSPTGQLKEILESCQHRNPEDRPNSLSVLEVAQHHVENPFPSLEEKLGGRPGGYIMQAFLEIATDLDMFRGEVTRRRKKLLGRLNLLLKDGARTPFRKYSRSLHLAVLLGEEELLRRLLSEGVDPNESWPRSDWTPLHLAAQKGEAKAVRALLEAKAAILEDRRGLSPLEYASQEDAMEIQEYMRKSSPDGHHGDLR</sequence>
<feature type="repeat" description="ANK" evidence="3">
    <location>
        <begin position="242"/>
        <end position="274"/>
    </location>
</feature>
<gene>
    <name evidence="5" type="ORF">BU26DRAFT_565951</name>
</gene>
<dbReference type="InterPro" id="IPR008271">
    <property type="entry name" value="Ser/Thr_kinase_AS"/>
</dbReference>
<name>A0A6A6IED4_9PLEO</name>
<dbReference type="PROSITE" id="PS50297">
    <property type="entry name" value="ANK_REP_REGION"/>
    <property type="match status" value="4"/>
</dbReference>
<evidence type="ECO:0000259" key="4">
    <source>
        <dbReference type="PROSITE" id="PS50011"/>
    </source>
</evidence>
<accession>A0A6A6IED4</accession>
<dbReference type="PANTHER" id="PTHR24198:SF165">
    <property type="entry name" value="ANKYRIN REPEAT-CONTAINING PROTEIN-RELATED"/>
    <property type="match status" value="1"/>
</dbReference>
<dbReference type="InterPro" id="IPR002110">
    <property type="entry name" value="Ankyrin_rpt"/>
</dbReference>
<keyword evidence="1" id="KW-0677">Repeat</keyword>
<evidence type="ECO:0000256" key="2">
    <source>
        <dbReference type="ARBA" id="ARBA00023043"/>
    </source>
</evidence>
<dbReference type="Gene3D" id="1.25.40.20">
    <property type="entry name" value="Ankyrin repeat-containing domain"/>
    <property type="match status" value="3"/>
</dbReference>
<protein>
    <recommendedName>
        <fullName evidence="4">Protein kinase domain-containing protein</fullName>
    </recommendedName>
</protein>
<dbReference type="GO" id="GO:0005524">
    <property type="term" value="F:ATP binding"/>
    <property type="evidence" value="ECO:0007669"/>
    <property type="project" value="InterPro"/>
</dbReference>
<feature type="repeat" description="ANK" evidence="3">
    <location>
        <begin position="209"/>
        <end position="241"/>
    </location>
</feature>
<dbReference type="SUPFAM" id="SSF56112">
    <property type="entry name" value="Protein kinase-like (PK-like)"/>
    <property type="match status" value="1"/>
</dbReference>
<dbReference type="PROSITE" id="PS50011">
    <property type="entry name" value="PROTEIN_KINASE_DOM"/>
    <property type="match status" value="1"/>
</dbReference>
<feature type="repeat" description="ANK" evidence="3">
    <location>
        <begin position="688"/>
        <end position="720"/>
    </location>
</feature>
<feature type="domain" description="Protein kinase" evidence="4">
    <location>
        <begin position="298"/>
        <end position="597"/>
    </location>
</feature>
<dbReference type="Gene3D" id="3.30.200.20">
    <property type="entry name" value="Phosphorylase Kinase, domain 1"/>
    <property type="match status" value="1"/>
</dbReference>
<dbReference type="GeneID" id="54586786"/>
<dbReference type="SMART" id="SM00220">
    <property type="entry name" value="S_TKc"/>
    <property type="match status" value="1"/>
</dbReference>
<dbReference type="InterPro" id="IPR036770">
    <property type="entry name" value="Ankyrin_rpt-contain_sf"/>
</dbReference>
<dbReference type="CDD" id="cd00180">
    <property type="entry name" value="PKc"/>
    <property type="match status" value="1"/>
</dbReference>
<evidence type="ECO:0000256" key="3">
    <source>
        <dbReference type="PROSITE-ProRule" id="PRU00023"/>
    </source>
</evidence>
<dbReference type="Gene3D" id="1.10.510.10">
    <property type="entry name" value="Transferase(Phosphotransferase) domain 1"/>
    <property type="match status" value="1"/>
</dbReference>
<dbReference type="OrthoDB" id="310217at2759"/>
<dbReference type="InterPro" id="IPR011009">
    <property type="entry name" value="Kinase-like_dom_sf"/>
</dbReference>
<dbReference type="RefSeq" id="XP_033683571.1">
    <property type="nucleotide sequence ID" value="XM_033833456.1"/>
</dbReference>
<keyword evidence="6" id="KW-1185">Reference proteome</keyword>
<dbReference type="AlphaFoldDB" id="A0A6A6IED4"/>
<reference evidence="5" key="1">
    <citation type="journal article" date="2020" name="Stud. Mycol.">
        <title>101 Dothideomycetes genomes: a test case for predicting lifestyles and emergence of pathogens.</title>
        <authorList>
            <person name="Haridas S."/>
            <person name="Albert R."/>
            <person name="Binder M."/>
            <person name="Bloem J."/>
            <person name="Labutti K."/>
            <person name="Salamov A."/>
            <person name="Andreopoulos B."/>
            <person name="Baker S."/>
            <person name="Barry K."/>
            <person name="Bills G."/>
            <person name="Bluhm B."/>
            <person name="Cannon C."/>
            <person name="Castanera R."/>
            <person name="Culley D."/>
            <person name="Daum C."/>
            <person name="Ezra D."/>
            <person name="Gonzalez J."/>
            <person name="Henrissat B."/>
            <person name="Kuo A."/>
            <person name="Liang C."/>
            <person name="Lipzen A."/>
            <person name="Lutzoni F."/>
            <person name="Magnuson J."/>
            <person name="Mondo S."/>
            <person name="Nolan M."/>
            <person name="Ohm R."/>
            <person name="Pangilinan J."/>
            <person name="Park H.-J."/>
            <person name="Ramirez L."/>
            <person name="Alfaro M."/>
            <person name="Sun H."/>
            <person name="Tritt A."/>
            <person name="Yoshinaga Y."/>
            <person name="Zwiers L.-H."/>
            <person name="Turgeon B."/>
            <person name="Goodwin S."/>
            <person name="Spatafora J."/>
            <person name="Crous P."/>
            <person name="Grigoriev I."/>
        </authorList>
    </citation>
    <scope>NUCLEOTIDE SEQUENCE</scope>
    <source>
        <strain evidence="5">CBS 122368</strain>
    </source>
</reference>
<dbReference type="SUPFAM" id="SSF48403">
    <property type="entry name" value="Ankyrin repeat"/>
    <property type="match status" value="2"/>
</dbReference>
<dbReference type="PROSITE" id="PS50088">
    <property type="entry name" value="ANK_REPEAT"/>
    <property type="match status" value="5"/>
</dbReference>
<dbReference type="PROSITE" id="PS00108">
    <property type="entry name" value="PROTEIN_KINASE_ST"/>
    <property type="match status" value="1"/>
</dbReference>
<dbReference type="GO" id="GO:0004672">
    <property type="term" value="F:protein kinase activity"/>
    <property type="evidence" value="ECO:0007669"/>
    <property type="project" value="InterPro"/>
</dbReference>
<dbReference type="EMBL" id="ML987196">
    <property type="protein sequence ID" value="KAF2248567.1"/>
    <property type="molecule type" value="Genomic_DNA"/>
</dbReference>
<evidence type="ECO:0000313" key="5">
    <source>
        <dbReference type="EMBL" id="KAF2248567.1"/>
    </source>
</evidence>
<dbReference type="PANTHER" id="PTHR24198">
    <property type="entry name" value="ANKYRIN REPEAT AND PROTEIN KINASE DOMAIN-CONTAINING PROTEIN"/>
    <property type="match status" value="1"/>
</dbReference>
<keyword evidence="2 3" id="KW-0040">ANK repeat</keyword>
<dbReference type="GO" id="GO:0005737">
    <property type="term" value="C:cytoplasm"/>
    <property type="evidence" value="ECO:0007669"/>
    <property type="project" value="TreeGrafter"/>
</dbReference>
<organism evidence="5 6">
    <name type="scientific">Trematosphaeria pertusa</name>
    <dbReference type="NCBI Taxonomy" id="390896"/>
    <lineage>
        <taxon>Eukaryota</taxon>
        <taxon>Fungi</taxon>
        <taxon>Dikarya</taxon>
        <taxon>Ascomycota</taxon>
        <taxon>Pezizomycotina</taxon>
        <taxon>Dothideomycetes</taxon>
        <taxon>Pleosporomycetidae</taxon>
        <taxon>Pleosporales</taxon>
        <taxon>Massarineae</taxon>
        <taxon>Trematosphaeriaceae</taxon>
        <taxon>Trematosphaeria</taxon>
    </lineage>
</organism>
<evidence type="ECO:0000313" key="6">
    <source>
        <dbReference type="Proteomes" id="UP000800094"/>
    </source>
</evidence>
<dbReference type="Pfam" id="PF00069">
    <property type="entry name" value="Pkinase"/>
    <property type="match status" value="1"/>
</dbReference>
<feature type="repeat" description="ANK" evidence="3">
    <location>
        <begin position="654"/>
        <end position="682"/>
    </location>
</feature>
<dbReference type="InterPro" id="IPR000719">
    <property type="entry name" value="Prot_kinase_dom"/>
</dbReference>
<feature type="repeat" description="ANK" evidence="3">
    <location>
        <begin position="92"/>
        <end position="124"/>
    </location>
</feature>
<dbReference type="Proteomes" id="UP000800094">
    <property type="component" value="Unassembled WGS sequence"/>
</dbReference>
<dbReference type="SMART" id="SM00248">
    <property type="entry name" value="ANK"/>
    <property type="match status" value="6"/>
</dbReference>
<evidence type="ECO:0000256" key="1">
    <source>
        <dbReference type="ARBA" id="ARBA00022737"/>
    </source>
</evidence>
<proteinExistence type="predicted"/>